<dbReference type="InterPro" id="IPR051908">
    <property type="entry name" value="Ribosomal_N-acetyltransferase"/>
</dbReference>
<protein>
    <submittedName>
        <fullName evidence="2">Acetyltransferase, GNAT family</fullName>
    </submittedName>
</protein>
<dbReference type="PATRIC" id="fig|1423786.4.peg.1948"/>
<evidence type="ECO:0000259" key="1">
    <source>
        <dbReference type="PROSITE" id="PS51186"/>
    </source>
</evidence>
<dbReference type="GO" id="GO:0005737">
    <property type="term" value="C:cytoplasm"/>
    <property type="evidence" value="ECO:0007669"/>
    <property type="project" value="TreeGrafter"/>
</dbReference>
<dbReference type="EMBL" id="AZFZ01000040">
    <property type="protein sequence ID" value="KRM42475.1"/>
    <property type="molecule type" value="Genomic_DNA"/>
</dbReference>
<accession>A0A0R1YR55</accession>
<name>A0A0R1YR55_9LACO</name>
<dbReference type="InterPro" id="IPR000182">
    <property type="entry name" value="GNAT_dom"/>
</dbReference>
<keyword evidence="2" id="KW-0808">Transferase</keyword>
<proteinExistence type="predicted"/>
<dbReference type="SUPFAM" id="SSF55729">
    <property type="entry name" value="Acyl-CoA N-acyltransferases (Nat)"/>
    <property type="match status" value="1"/>
</dbReference>
<dbReference type="AlphaFoldDB" id="A0A0R1YR55"/>
<dbReference type="RefSeq" id="WP_054735330.1">
    <property type="nucleotide sequence ID" value="NZ_AZFZ01000040.1"/>
</dbReference>
<dbReference type="InterPro" id="IPR016181">
    <property type="entry name" value="Acyl_CoA_acyltransferase"/>
</dbReference>
<dbReference type="GO" id="GO:1990189">
    <property type="term" value="F:protein N-terminal-serine acetyltransferase activity"/>
    <property type="evidence" value="ECO:0007669"/>
    <property type="project" value="TreeGrafter"/>
</dbReference>
<dbReference type="GO" id="GO:0008999">
    <property type="term" value="F:protein-N-terminal-alanine acetyltransferase activity"/>
    <property type="evidence" value="ECO:0007669"/>
    <property type="project" value="TreeGrafter"/>
</dbReference>
<dbReference type="PANTHER" id="PTHR43441">
    <property type="entry name" value="RIBOSOMAL-PROTEIN-SERINE ACETYLTRANSFERASE"/>
    <property type="match status" value="1"/>
</dbReference>
<feature type="domain" description="N-acetyltransferase" evidence="1">
    <location>
        <begin position="26"/>
        <end position="180"/>
    </location>
</feature>
<dbReference type="CDD" id="cd04301">
    <property type="entry name" value="NAT_SF"/>
    <property type="match status" value="1"/>
</dbReference>
<dbReference type="Proteomes" id="UP000051010">
    <property type="component" value="Unassembled WGS sequence"/>
</dbReference>
<gene>
    <name evidence="2" type="ORF">FD47_GL001843</name>
</gene>
<comment type="caution">
    <text evidence="2">The sequence shown here is derived from an EMBL/GenBank/DDBJ whole genome shotgun (WGS) entry which is preliminary data.</text>
</comment>
<evidence type="ECO:0000313" key="3">
    <source>
        <dbReference type="Proteomes" id="UP000051010"/>
    </source>
</evidence>
<dbReference type="PROSITE" id="PS51186">
    <property type="entry name" value="GNAT"/>
    <property type="match status" value="1"/>
</dbReference>
<sequence length="181" mass="21289">MFVFKEFQLDEMTIKLLLPETSQARDLYRVVKEDRDTLKLWMPWANETHSQRSEAEFLKYIQGRMVDDKVFMLTIAVNDVAVGMVDLHNVDRANRHAEVGYWLSSQVQGHGIMTESLKRLIEYAFHEMGLHKILIQVDTENDPSNAIPKRLGFKLEATFQDQIYFHGQYRDFFEYGLINPE</sequence>
<organism evidence="2 3">
    <name type="scientific">Lentilactobacillus parafarraginis DSM 18390 = JCM 14109</name>
    <dbReference type="NCBI Taxonomy" id="1423786"/>
    <lineage>
        <taxon>Bacteria</taxon>
        <taxon>Bacillati</taxon>
        <taxon>Bacillota</taxon>
        <taxon>Bacilli</taxon>
        <taxon>Lactobacillales</taxon>
        <taxon>Lactobacillaceae</taxon>
        <taxon>Lentilactobacillus</taxon>
    </lineage>
</organism>
<evidence type="ECO:0000313" key="2">
    <source>
        <dbReference type="EMBL" id="KRM42475.1"/>
    </source>
</evidence>
<dbReference type="PANTHER" id="PTHR43441:SF11">
    <property type="entry name" value="RIBOSOMAL-PROTEIN-SERINE ACETYLTRANSFERASE"/>
    <property type="match status" value="1"/>
</dbReference>
<dbReference type="Pfam" id="PF13302">
    <property type="entry name" value="Acetyltransf_3"/>
    <property type="match status" value="1"/>
</dbReference>
<dbReference type="Gene3D" id="3.40.630.30">
    <property type="match status" value="1"/>
</dbReference>
<reference evidence="2 3" key="1">
    <citation type="journal article" date="2015" name="Genome Announc.">
        <title>Expanding the biotechnology potential of lactobacilli through comparative genomics of 213 strains and associated genera.</title>
        <authorList>
            <person name="Sun Z."/>
            <person name="Harris H.M."/>
            <person name="McCann A."/>
            <person name="Guo C."/>
            <person name="Argimon S."/>
            <person name="Zhang W."/>
            <person name="Yang X."/>
            <person name="Jeffery I.B."/>
            <person name="Cooney J.C."/>
            <person name="Kagawa T.F."/>
            <person name="Liu W."/>
            <person name="Song Y."/>
            <person name="Salvetti E."/>
            <person name="Wrobel A."/>
            <person name="Rasinkangas P."/>
            <person name="Parkhill J."/>
            <person name="Rea M.C."/>
            <person name="O'Sullivan O."/>
            <person name="Ritari J."/>
            <person name="Douillard F.P."/>
            <person name="Paul Ross R."/>
            <person name="Yang R."/>
            <person name="Briner A.E."/>
            <person name="Felis G.E."/>
            <person name="de Vos W.M."/>
            <person name="Barrangou R."/>
            <person name="Klaenhammer T.R."/>
            <person name="Caufield P.W."/>
            <person name="Cui Y."/>
            <person name="Zhang H."/>
            <person name="O'Toole P.W."/>
        </authorList>
    </citation>
    <scope>NUCLEOTIDE SEQUENCE [LARGE SCALE GENOMIC DNA]</scope>
    <source>
        <strain evidence="2 3">DSM 18390</strain>
    </source>
</reference>